<keyword evidence="5" id="KW-1185">Reference proteome</keyword>
<evidence type="ECO:0000256" key="2">
    <source>
        <dbReference type="RuleBase" id="RU000461"/>
    </source>
</evidence>
<dbReference type="InterPro" id="IPR036396">
    <property type="entry name" value="Cyt_P450_sf"/>
</dbReference>
<dbReference type="PANTHER" id="PTHR46696">
    <property type="entry name" value="P450, PUTATIVE (EUROFUNG)-RELATED"/>
    <property type="match status" value="1"/>
</dbReference>
<reference evidence="4 5" key="1">
    <citation type="journal article" date="2019" name="Int. J. Syst. Evol. Microbiol.">
        <title>The Global Catalogue of Microorganisms (GCM) 10K type strain sequencing project: providing services to taxonomists for standard genome sequencing and annotation.</title>
        <authorList>
            <consortium name="The Broad Institute Genomics Platform"/>
            <consortium name="The Broad Institute Genome Sequencing Center for Infectious Disease"/>
            <person name="Wu L."/>
            <person name="Ma J."/>
        </authorList>
    </citation>
    <scope>NUCLEOTIDE SEQUENCE [LARGE SCALE GENOMIC DNA]</scope>
    <source>
        <strain evidence="4 5">JCM 6833</strain>
    </source>
</reference>
<dbReference type="InterPro" id="IPR017972">
    <property type="entry name" value="Cyt_P450_CS"/>
</dbReference>
<keyword evidence="2" id="KW-0503">Monooxygenase</keyword>
<dbReference type="PANTHER" id="PTHR46696:SF1">
    <property type="entry name" value="CYTOCHROME P450 YJIB-RELATED"/>
    <property type="match status" value="1"/>
</dbReference>
<dbReference type="PRINTS" id="PR00385">
    <property type="entry name" value="P450"/>
</dbReference>
<protein>
    <submittedName>
        <fullName evidence="4">Cytochrome P450</fullName>
    </submittedName>
</protein>
<dbReference type="CDD" id="cd11031">
    <property type="entry name" value="Cyp158A-like"/>
    <property type="match status" value="1"/>
</dbReference>
<keyword evidence="2" id="KW-0408">Iron</keyword>
<keyword evidence="2" id="KW-0479">Metal-binding</keyword>
<evidence type="ECO:0000256" key="1">
    <source>
        <dbReference type="ARBA" id="ARBA00010617"/>
    </source>
</evidence>
<evidence type="ECO:0000256" key="3">
    <source>
        <dbReference type="SAM" id="MobiDB-lite"/>
    </source>
</evidence>
<comment type="similarity">
    <text evidence="1 2">Belongs to the cytochrome P450 family.</text>
</comment>
<dbReference type="EMBL" id="BAAATD010000013">
    <property type="protein sequence ID" value="GAA2628183.1"/>
    <property type="molecule type" value="Genomic_DNA"/>
</dbReference>
<organism evidence="4 5">
    <name type="scientific">Actinomadura fulvescens</name>
    <dbReference type="NCBI Taxonomy" id="46160"/>
    <lineage>
        <taxon>Bacteria</taxon>
        <taxon>Bacillati</taxon>
        <taxon>Actinomycetota</taxon>
        <taxon>Actinomycetes</taxon>
        <taxon>Streptosporangiales</taxon>
        <taxon>Thermomonosporaceae</taxon>
        <taxon>Actinomadura</taxon>
    </lineage>
</organism>
<comment type="caution">
    <text evidence="4">The sequence shown here is derived from an EMBL/GenBank/DDBJ whole genome shotgun (WGS) entry which is preliminary data.</text>
</comment>
<dbReference type="PRINTS" id="PR00359">
    <property type="entry name" value="BP450"/>
</dbReference>
<accession>A0ABN3QJI0</accession>
<name>A0ABN3QJI0_9ACTN</name>
<proteinExistence type="inferred from homology"/>
<feature type="compositionally biased region" description="Low complexity" evidence="3">
    <location>
        <begin position="34"/>
        <end position="44"/>
    </location>
</feature>
<dbReference type="SUPFAM" id="SSF48264">
    <property type="entry name" value="Cytochrome P450"/>
    <property type="match status" value="1"/>
</dbReference>
<dbReference type="Pfam" id="PF00067">
    <property type="entry name" value="p450"/>
    <property type="match status" value="1"/>
</dbReference>
<keyword evidence="2" id="KW-0560">Oxidoreductase</keyword>
<dbReference type="Gene3D" id="1.10.630.10">
    <property type="entry name" value="Cytochrome P450"/>
    <property type="match status" value="1"/>
</dbReference>
<sequence length="415" mass="45357">MAPHQSQSTDRCPFPFRPQDQQPGPDPLEPERPPTGAAGGPVTPIVMSSTGERAWWVSGLAECREVYRDDKAFTRGDADEIRPYLRLAPLILALDGPHHRVLRSIVSKDFTPRRIDAFRPAVTALANQSLDAMLAVGEPADLFGQWALPLSLNAISDMLGTPIEDRAQFRQWGDGLLDVGPDREARNAAAMQAMVGYVAQLMAQRQQNPTDDLLSAITANAADSGEVSPEEAALLNASLVIAGWETTAAALVTAVLRLLTTPADDGTTLYRWLCEHREHIPTAVEEILRYVPNSWFDSGQPRRAAQDVELGGVKISKGDVVIVAHDVANRDPRVFPDPERFDLTRTPNPHLAFGSGVHHCLGAHLARLELNVGLEVLTARLPDLRLADDPADIAWHTVTPIRRPESLAVAWSQEN</sequence>
<dbReference type="Proteomes" id="UP001501509">
    <property type="component" value="Unassembled WGS sequence"/>
</dbReference>
<feature type="region of interest" description="Disordered" evidence="3">
    <location>
        <begin position="1"/>
        <end position="44"/>
    </location>
</feature>
<keyword evidence="2" id="KW-0349">Heme</keyword>
<feature type="compositionally biased region" description="Polar residues" evidence="3">
    <location>
        <begin position="1"/>
        <end position="10"/>
    </location>
</feature>
<dbReference type="InterPro" id="IPR001128">
    <property type="entry name" value="Cyt_P450"/>
</dbReference>
<evidence type="ECO:0000313" key="4">
    <source>
        <dbReference type="EMBL" id="GAA2628183.1"/>
    </source>
</evidence>
<gene>
    <name evidence="4" type="ORF">GCM10010411_76870</name>
</gene>
<dbReference type="RefSeq" id="WP_344547416.1">
    <property type="nucleotide sequence ID" value="NZ_BAAATD010000013.1"/>
</dbReference>
<dbReference type="InterPro" id="IPR002397">
    <property type="entry name" value="Cyt_P450_B"/>
</dbReference>
<dbReference type="PROSITE" id="PS00086">
    <property type="entry name" value="CYTOCHROME_P450"/>
    <property type="match status" value="1"/>
</dbReference>
<evidence type="ECO:0000313" key="5">
    <source>
        <dbReference type="Proteomes" id="UP001501509"/>
    </source>
</evidence>